<dbReference type="EMBL" id="AP018930">
    <property type="protein sequence ID" value="BBG25604.1"/>
    <property type="molecule type" value="Genomic_DNA"/>
</dbReference>
<evidence type="ECO:0000313" key="1">
    <source>
        <dbReference type="EMBL" id="BBG22843.1"/>
    </source>
</evidence>
<evidence type="ECO:0000313" key="2">
    <source>
        <dbReference type="EMBL" id="BBG25604.1"/>
    </source>
</evidence>
<dbReference type="EMBL" id="AP018929">
    <property type="protein sequence ID" value="BBG22843.1"/>
    <property type="molecule type" value="Genomic_DNA"/>
</dbReference>
<name>A0A510DZE1_9CREN</name>
<keyword evidence="3" id="KW-1185">Reference proteome</keyword>
<accession>A0A510DRR7</accession>
<protein>
    <submittedName>
        <fullName evidence="2">Uncharacterized protein</fullName>
    </submittedName>
</protein>
<evidence type="ECO:0000313" key="4">
    <source>
        <dbReference type="Proteomes" id="UP000325030"/>
    </source>
</evidence>
<dbReference type="Proteomes" id="UP000322983">
    <property type="component" value="Chromosome"/>
</dbReference>
<evidence type="ECO:0000313" key="3">
    <source>
        <dbReference type="Proteomes" id="UP000322983"/>
    </source>
</evidence>
<proteinExistence type="predicted"/>
<dbReference type="Proteomes" id="UP000325030">
    <property type="component" value="Chromosome"/>
</dbReference>
<reference evidence="2 3" key="2">
    <citation type="journal article" date="2020" name="Int. J. Syst. Evol. Microbiol.">
        <title>Sulfuracidifex tepidarius gen. nov., sp. nov. and transfer of Sulfolobus metallicus Huber and Stetter 1992 to the genus Sulfuracidifex as Sulfuracidifex metallicus comb. nov.</title>
        <authorList>
            <person name="Itoh T."/>
            <person name="Miura T."/>
            <person name="Sakai H.D."/>
            <person name="Kato S."/>
            <person name="Ohkuma M."/>
            <person name="Takashina T."/>
        </authorList>
    </citation>
    <scope>NUCLEOTIDE SEQUENCE</scope>
    <source>
        <strain evidence="1 3">IC-006</strain>
        <strain evidence="2">IC-007</strain>
    </source>
</reference>
<organism evidence="2 4">
    <name type="scientific">Sulfuracidifex tepidarius</name>
    <dbReference type="NCBI Taxonomy" id="1294262"/>
    <lineage>
        <taxon>Archaea</taxon>
        <taxon>Thermoproteota</taxon>
        <taxon>Thermoprotei</taxon>
        <taxon>Sulfolobales</taxon>
        <taxon>Sulfolobaceae</taxon>
        <taxon>Sulfuracidifex</taxon>
    </lineage>
</organism>
<gene>
    <name evidence="1" type="ORF">IC006_0127</name>
    <name evidence="2" type="ORF">IC007_0109</name>
</gene>
<reference evidence="4" key="1">
    <citation type="submission" date="2018-09" db="EMBL/GenBank/DDBJ databases">
        <title>Complete Genome Sequencing of Sulfolobus sp. JCM 16834.</title>
        <authorList>
            <person name="Kato S."/>
            <person name="Itoh T."/>
            <person name="Ohkuma M."/>
        </authorList>
    </citation>
    <scope>NUCLEOTIDE SEQUENCE [LARGE SCALE GENOMIC DNA]</scope>
    <source>
        <strain evidence="4">IC-007</strain>
    </source>
</reference>
<dbReference type="AlphaFoldDB" id="A0A510DZE1"/>
<sequence>MVIGFTFSTITYTSTPTVKQDGSMRIVKKAEHISSLE</sequence>
<dbReference type="KEGG" id="step:IC006_0127"/>
<accession>A0A510DZE1</accession>